<accession>A0A9P4MCG4</accession>
<evidence type="ECO:0000256" key="5">
    <source>
        <dbReference type="ARBA" id="ARBA00023180"/>
    </source>
</evidence>
<dbReference type="AlphaFoldDB" id="A0A9P4MCG4"/>
<evidence type="ECO:0000313" key="8">
    <source>
        <dbReference type="EMBL" id="KAF2100629.1"/>
    </source>
</evidence>
<feature type="region of interest" description="Disordered" evidence="6">
    <location>
        <begin position="341"/>
        <end position="372"/>
    </location>
</feature>
<dbReference type="GO" id="GO:0031505">
    <property type="term" value="P:fungal-type cell wall organization"/>
    <property type="evidence" value="ECO:0007669"/>
    <property type="project" value="TreeGrafter"/>
</dbReference>
<feature type="compositionally biased region" description="Polar residues" evidence="6">
    <location>
        <begin position="345"/>
        <end position="358"/>
    </location>
</feature>
<keyword evidence="4 7" id="KW-0732">Signal</keyword>
<evidence type="ECO:0000256" key="7">
    <source>
        <dbReference type="SAM" id="SignalP"/>
    </source>
</evidence>
<name>A0A9P4MCG4_9PEZI</name>
<feature type="signal peptide" evidence="7">
    <location>
        <begin position="1"/>
        <end position="19"/>
    </location>
</feature>
<dbReference type="Proteomes" id="UP000799772">
    <property type="component" value="Unassembled WGS sequence"/>
</dbReference>
<reference evidence="8" key="1">
    <citation type="journal article" date="2020" name="Stud. Mycol.">
        <title>101 Dothideomycetes genomes: a test case for predicting lifestyles and emergence of pathogens.</title>
        <authorList>
            <person name="Haridas S."/>
            <person name="Albert R."/>
            <person name="Binder M."/>
            <person name="Bloem J."/>
            <person name="Labutti K."/>
            <person name="Salamov A."/>
            <person name="Andreopoulos B."/>
            <person name="Baker S."/>
            <person name="Barry K."/>
            <person name="Bills G."/>
            <person name="Bluhm B."/>
            <person name="Cannon C."/>
            <person name="Castanera R."/>
            <person name="Culley D."/>
            <person name="Daum C."/>
            <person name="Ezra D."/>
            <person name="Gonzalez J."/>
            <person name="Henrissat B."/>
            <person name="Kuo A."/>
            <person name="Liang C."/>
            <person name="Lipzen A."/>
            <person name="Lutzoni F."/>
            <person name="Magnuson J."/>
            <person name="Mondo S."/>
            <person name="Nolan M."/>
            <person name="Ohm R."/>
            <person name="Pangilinan J."/>
            <person name="Park H.-J."/>
            <person name="Ramirez L."/>
            <person name="Alfaro M."/>
            <person name="Sun H."/>
            <person name="Tritt A."/>
            <person name="Yoshinaga Y."/>
            <person name="Zwiers L.-H."/>
            <person name="Turgeon B."/>
            <person name="Goodwin S."/>
            <person name="Spatafora J."/>
            <person name="Crous P."/>
            <person name="Grigoriev I."/>
        </authorList>
    </citation>
    <scope>NUCLEOTIDE SEQUENCE</scope>
    <source>
        <strain evidence="8">CBS 133067</strain>
    </source>
</reference>
<keyword evidence="5" id="KW-0325">Glycoprotein</keyword>
<dbReference type="SUPFAM" id="SSF52058">
    <property type="entry name" value="L domain-like"/>
    <property type="match status" value="2"/>
</dbReference>
<dbReference type="Gene3D" id="3.80.20.20">
    <property type="entry name" value="Receptor L-domain"/>
    <property type="match status" value="2"/>
</dbReference>
<dbReference type="InterPro" id="IPR051648">
    <property type="entry name" value="CWI-Assembly_Regulator"/>
</dbReference>
<dbReference type="GO" id="GO:0009986">
    <property type="term" value="C:cell surface"/>
    <property type="evidence" value="ECO:0007669"/>
    <property type="project" value="TreeGrafter"/>
</dbReference>
<evidence type="ECO:0000256" key="2">
    <source>
        <dbReference type="ARBA" id="ARBA00022512"/>
    </source>
</evidence>
<dbReference type="Pfam" id="PF12454">
    <property type="entry name" value="Ecm33"/>
    <property type="match status" value="1"/>
</dbReference>
<evidence type="ECO:0000313" key="9">
    <source>
        <dbReference type="Proteomes" id="UP000799772"/>
    </source>
</evidence>
<organism evidence="8 9">
    <name type="scientific">Rhizodiscina lignyota</name>
    <dbReference type="NCBI Taxonomy" id="1504668"/>
    <lineage>
        <taxon>Eukaryota</taxon>
        <taxon>Fungi</taxon>
        <taxon>Dikarya</taxon>
        <taxon>Ascomycota</taxon>
        <taxon>Pezizomycotina</taxon>
        <taxon>Dothideomycetes</taxon>
        <taxon>Pleosporomycetidae</taxon>
        <taxon>Aulographales</taxon>
        <taxon>Rhizodiscinaceae</taxon>
        <taxon>Rhizodiscina</taxon>
    </lineage>
</organism>
<protein>
    <recommendedName>
        <fullName evidence="10">GPI-anchored cell wall organization protein Ecm33</fullName>
    </recommendedName>
</protein>
<dbReference type="InterPro" id="IPR036941">
    <property type="entry name" value="Rcpt_L-dom_sf"/>
</dbReference>
<dbReference type="GO" id="GO:0005886">
    <property type="term" value="C:plasma membrane"/>
    <property type="evidence" value="ECO:0007669"/>
    <property type="project" value="TreeGrafter"/>
</dbReference>
<gene>
    <name evidence="8" type="ORF">NA57DRAFT_54707</name>
</gene>
<keyword evidence="9" id="KW-1185">Reference proteome</keyword>
<sequence>MVMLKYVFPALVAVGSVSASCSVSATTTLQNAGDAAALTTCSTFSGSIAIATSTSDNIAINGVEEITGGLDCTGAPNITQIGADSLQKIGDDFTLNNVQTLQTLSFPQLSQVGSIDWQGLPNLATLMMDTEIQDTDSLNIQNTFLSSLQGINLKRCNTFILANNRMLQDVTLQLQNVTGAITFESNGNRLSVDFPNLKSAQNITFRNVPAISIPSLASVNGSLSFIENDGLQNISCPNLTRLDQSLSINTNSALKSFSFPQLQTVKGAVNVENNTALGSISFPKLTTIFGAFDAYGNFSKVSLPAISDVRGAFNIQSSKDISSDCSTFSNEQGPNDVIKGDYQCAGSQTRPGDANTTPSGTSSSGGSSGKTGAAGHIEIPATALTGVLGVLAAMVGML</sequence>
<dbReference type="GO" id="GO:0009277">
    <property type="term" value="C:fungal-type cell wall"/>
    <property type="evidence" value="ECO:0007669"/>
    <property type="project" value="TreeGrafter"/>
</dbReference>
<dbReference type="OrthoDB" id="536881at2759"/>
<dbReference type="PANTHER" id="PTHR31018">
    <property type="entry name" value="SPORULATION-SPECIFIC PROTEIN-RELATED"/>
    <property type="match status" value="1"/>
</dbReference>
<keyword evidence="2" id="KW-0134">Cell wall</keyword>
<dbReference type="PROSITE" id="PS51257">
    <property type="entry name" value="PROKAR_LIPOPROTEIN"/>
    <property type="match status" value="1"/>
</dbReference>
<evidence type="ECO:0000256" key="6">
    <source>
        <dbReference type="SAM" id="MobiDB-lite"/>
    </source>
</evidence>
<evidence type="ECO:0008006" key="10">
    <source>
        <dbReference type="Google" id="ProtNLM"/>
    </source>
</evidence>
<keyword evidence="3" id="KW-0964">Secreted</keyword>
<comment type="caution">
    <text evidence="8">The sequence shown here is derived from an EMBL/GenBank/DDBJ whole genome shotgun (WGS) entry which is preliminary data.</text>
</comment>
<feature type="compositionally biased region" description="Low complexity" evidence="6">
    <location>
        <begin position="359"/>
        <end position="372"/>
    </location>
</feature>
<dbReference type="PANTHER" id="PTHR31018:SF3">
    <property type="entry name" value="RECEPTOR PROTEIN-TYROSINE KINASE"/>
    <property type="match status" value="1"/>
</dbReference>
<comment type="subcellular location">
    <subcellularLocation>
        <location evidence="1">Secreted</location>
        <location evidence="1">Cell wall</location>
    </subcellularLocation>
</comment>
<dbReference type="EMBL" id="ML978124">
    <property type="protein sequence ID" value="KAF2100629.1"/>
    <property type="molecule type" value="Genomic_DNA"/>
</dbReference>
<evidence type="ECO:0000256" key="1">
    <source>
        <dbReference type="ARBA" id="ARBA00004191"/>
    </source>
</evidence>
<evidence type="ECO:0000256" key="3">
    <source>
        <dbReference type="ARBA" id="ARBA00022525"/>
    </source>
</evidence>
<feature type="chain" id="PRO_5040479537" description="GPI-anchored cell wall organization protein Ecm33" evidence="7">
    <location>
        <begin position="20"/>
        <end position="398"/>
    </location>
</feature>
<proteinExistence type="predicted"/>
<evidence type="ECO:0000256" key="4">
    <source>
        <dbReference type="ARBA" id="ARBA00022729"/>
    </source>
</evidence>